<dbReference type="InterPro" id="IPR010994">
    <property type="entry name" value="RuvA_2-like"/>
</dbReference>
<dbReference type="SMART" id="SM00278">
    <property type="entry name" value="HhH1"/>
    <property type="match status" value="2"/>
</dbReference>
<dbReference type="RefSeq" id="WP_066542302.1">
    <property type="nucleotide sequence ID" value="NZ_MASJ01000001.1"/>
</dbReference>
<dbReference type="InterPro" id="IPR004509">
    <property type="entry name" value="Competence_ComEA_HhH"/>
</dbReference>
<name>A0A1C0YMW0_9BACL</name>
<dbReference type="PANTHER" id="PTHR21180">
    <property type="entry name" value="ENDONUCLEASE/EXONUCLEASE/PHOSPHATASE FAMILY DOMAIN-CONTAINING PROTEIN 1"/>
    <property type="match status" value="1"/>
</dbReference>
<dbReference type="STRING" id="33978.A6M13_01285"/>
<accession>A0A1C0YMW0</accession>
<protein>
    <recommendedName>
        <fullName evidence="2">Helix-hairpin-helix DNA-binding motif class 1 domain-containing protein</fullName>
    </recommendedName>
</protein>
<reference evidence="3 4" key="1">
    <citation type="submission" date="2016-07" db="EMBL/GenBank/DDBJ databases">
        <title>Caryophanon tenue genome sequencing.</title>
        <authorList>
            <person name="Verma A."/>
            <person name="Pal Y."/>
            <person name="Krishnamurthi S."/>
        </authorList>
    </citation>
    <scope>NUCLEOTIDE SEQUENCE [LARGE SCALE GENOMIC DNA]</scope>
    <source>
        <strain evidence="3 4">DSM 14152</strain>
    </source>
</reference>
<keyword evidence="4" id="KW-1185">Reference proteome</keyword>
<evidence type="ECO:0000313" key="3">
    <source>
        <dbReference type="EMBL" id="OCS88508.1"/>
    </source>
</evidence>
<dbReference type="OrthoDB" id="9790239at2"/>
<dbReference type="Pfam" id="PF12836">
    <property type="entry name" value="HHH_3"/>
    <property type="match status" value="1"/>
</dbReference>
<evidence type="ECO:0000313" key="4">
    <source>
        <dbReference type="Proteomes" id="UP000093199"/>
    </source>
</evidence>
<keyword evidence="1" id="KW-0472">Membrane</keyword>
<evidence type="ECO:0000256" key="1">
    <source>
        <dbReference type="SAM" id="Phobius"/>
    </source>
</evidence>
<dbReference type="PANTHER" id="PTHR21180:SF32">
    <property type="entry name" value="ENDONUCLEASE_EXONUCLEASE_PHOSPHATASE FAMILY DOMAIN-CONTAINING PROTEIN 1"/>
    <property type="match status" value="1"/>
</dbReference>
<dbReference type="Pfam" id="PF10531">
    <property type="entry name" value="SLBB"/>
    <property type="match status" value="1"/>
</dbReference>
<dbReference type="Gene3D" id="3.10.560.10">
    <property type="entry name" value="Outer membrane lipoprotein wza domain like"/>
    <property type="match status" value="1"/>
</dbReference>
<sequence length="202" mass="21644">MPYVKYAAVPAAAILLFLFFFITERDTEPMALPPIEATPQTELETSEQQPIEAEPPQNVTVDVKGAVHYPGVYTFTAEQRIVDAIEAAGGYVDDADSTLINHAQKLADELIIYVPRHGEEIPVLPTASVATADASSSTSLININTATEQQLQELPGIGPAKAAAIVAHRQEHGTFSTTDGLKDVSGIGDKSFEQLSDLITVK</sequence>
<gene>
    <name evidence="3" type="ORF">A6M13_01285</name>
</gene>
<dbReference type="SUPFAM" id="SSF47781">
    <property type="entry name" value="RuvA domain 2-like"/>
    <property type="match status" value="1"/>
</dbReference>
<organism evidence="3 4">
    <name type="scientific">Caryophanon tenue</name>
    <dbReference type="NCBI Taxonomy" id="33978"/>
    <lineage>
        <taxon>Bacteria</taxon>
        <taxon>Bacillati</taxon>
        <taxon>Bacillota</taxon>
        <taxon>Bacilli</taxon>
        <taxon>Bacillales</taxon>
        <taxon>Caryophanaceae</taxon>
        <taxon>Caryophanon</taxon>
    </lineage>
</organism>
<comment type="caution">
    <text evidence="3">The sequence shown here is derived from an EMBL/GenBank/DDBJ whole genome shotgun (WGS) entry which is preliminary data.</text>
</comment>
<dbReference type="Gene3D" id="1.10.150.310">
    <property type="entry name" value="Tex RuvX-like domain-like"/>
    <property type="match status" value="1"/>
</dbReference>
<dbReference type="InterPro" id="IPR019554">
    <property type="entry name" value="Soluble_ligand-bd"/>
</dbReference>
<feature type="transmembrane region" description="Helical" evidence="1">
    <location>
        <begin position="6"/>
        <end position="23"/>
    </location>
</feature>
<evidence type="ECO:0000259" key="2">
    <source>
        <dbReference type="SMART" id="SM00278"/>
    </source>
</evidence>
<keyword evidence="1" id="KW-0812">Transmembrane</keyword>
<dbReference type="GO" id="GO:0015628">
    <property type="term" value="P:protein secretion by the type II secretion system"/>
    <property type="evidence" value="ECO:0007669"/>
    <property type="project" value="TreeGrafter"/>
</dbReference>
<keyword evidence="1" id="KW-1133">Transmembrane helix</keyword>
<dbReference type="NCBIfam" id="TIGR00426">
    <property type="entry name" value="competence protein ComEA helix-hairpin-helix repeat region"/>
    <property type="match status" value="1"/>
</dbReference>
<dbReference type="InterPro" id="IPR003583">
    <property type="entry name" value="Hlx-hairpin-Hlx_DNA-bd_motif"/>
</dbReference>
<dbReference type="Proteomes" id="UP000093199">
    <property type="component" value="Unassembled WGS sequence"/>
</dbReference>
<dbReference type="GO" id="GO:0006281">
    <property type="term" value="P:DNA repair"/>
    <property type="evidence" value="ECO:0007669"/>
    <property type="project" value="InterPro"/>
</dbReference>
<dbReference type="GO" id="GO:0003677">
    <property type="term" value="F:DNA binding"/>
    <property type="evidence" value="ECO:0007669"/>
    <property type="project" value="InterPro"/>
</dbReference>
<feature type="domain" description="Helix-hairpin-helix DNA-binding motif class 1" evidence="2">
    <location>
        <begin position="149"/>
        <end position="168"/>
    </location>
</feature>
<dbReference type="GO" id="GO:0015627">
    <property type="term" value="C:type II protein secretion system complex"/>
    <property type="evidence" value="ECO:0007669"/>
    <property type="project" value="TreeGrafter"/>
</dbReference>
<feature type="domain" description="Helix-hairpin-helix DNA-binding motif class 1" evidence="2">
    <location>
        <begin position="179"/>
        <end position="198"/>
    </location>
</feature>
<dbReference type="AlphaFoldDB" id="A0A1C0YMW0"/>
<proteinExistence type="predicted"/>
<dbReference type="EMBL" id="MASJ01000001">
    <property type="protein sequence ID" value="OCS88508.1"/>
    <property type="molecule type" value="Genomic_DNA"/>
</dbReference>
<dbReference type="InterPro" id="IPR051675">
    <property type="entry name" value="Endo/Exo/Phosphatase_dom_1"/>
</dbReference>